<dbReference type="Proteomes" id="UP000266328">
    <property type="component" value="Unassembled WGS sequence"/>
</dbReference>
<evidence type="ECO:0000313" key="4">
    <source>
        <dbReference type="Proteomes" id="UP000266328"/>
    </source>
</evidence>
<protein>
    <submittedName>
        <fullName evidence="3">Polymer-forming cytoskeletal protein</fullName>
    </submittedName>
</protein>
<organism evidence="3 4">
    <name type="scientific">Candidatus Cryosericum terrychapinii</name>
    <dbReference type="NCBI Taxonomy" id="2290919"/>
    <lineage>
        <taxon>Bacteria</taxon>
        <taxon>Pseudomonadati</taxon>
        <taxon>Caldisericota/Cryosericota group</taxon>
        <taxon>Candidatus Cryosericota</taxon>
        <taxon>Candidatus Cryosericia</taxon>
        <taxon>Candidatus Cryosericales</taxon>
        <taxon>Candidatus Cryosericaceae</taxon>
        <taxon>Candidatus Cryosericum</taxon>
    </lineage>
</organism>
<dbReference type="PANTHER" id="PTHR35024:SF4">
    <property type="entry name" value="POLYMER-FORMING CYTOSKELETAL PROTEIN"/>
    <property type="match status" value="1"/>
</dbReference>
<sequence length="130" mass="13540">MAFGPSKTSTESKTASVFAHDLAVKGDVENQGDLRIEGQLHGNVAGHGTITIAEQGEVHGNVEGRQVVVMGRVEGNVKGTEKVEVLEKSTVKGDVTSARISVEEGASVSGKFDTTPREAAPVGEMKLPKG</sequence>
<gene>
    <name evidence="3" type="ORF">SMC7_00125</name>
</gene>
<dbReference type="InterPro" id="IPR007607">
    <property type="entry name" value="BacA/B"/>
</dbReference>
<dbReference type="AlphaFoldDB" id="A0A398CXH6"/>
<feature type="region of interest" description="Disordered" evidence="2">
    <location>
        <begin position="105"/>
        <end position="130"/>
    </location>
</feature>
<dbReference type="EMBL" id="QXIS01000001">
    <property type="protein sequence ID" value="RIE06930.1"/>
    <property type="molecule type" value="Genomic_DNA"/>
</dbReference>
<dbReference type="OrthoDB" id="9796098at2"/>
<dbReference type="RefSeq" id="WP_119088362.1">
    <property type="nucleotide sequence ID" value="NZ_QXIS01000001.1"/>
</dbReference>
<evidence type="ECO:0000256" key="1">
    <source>
        <dbReference type="ARBA" id="ARBA00044755"/>
    </source>
</evidence>
<evidence type="ECO:0000313" key="3">
    <source>
        <dbReference type="EMBL" id="RIE06930.1"/>
    </source>
</evidence>
<comment type="caution">
    <text evidence="3">The sequence shown here is derived from an EMBL/GenBank/DDBJ whole genome shotgun (WGS) entry which is preliminary data.</text>
</comment>
<accession>A0A398CXH6</accession>
<evidence type="ECO:0000256" key="2">
    <source>
        <dbReference type="SAM" id="MobiDB-lite"/>
    </source>
</evidence>
<comment type="similarity">
    <text evidence="1">Belongs to the bactofilin family.</text>
</comment>
<dbReference type="PANTHER" id="PTHR35024">
    <property type="entry name" value="HYPOTHETICAL CYTOSOLIC PROTEIN"/>
    <property type="match status" value="1"/>
</dbReference>
<proteinExistence type="inferred from homology"/>
<name>A0A398CXH6_9BACT</name>
<keyword evidence="4" id="KW-1185">Reference proteome</keyword>
<dbReference type="Pfam" id="PF04519">
    <property type="entry name" value="Bactofilin"/>
    <property type="match status" value="1"/>
</dbReference>
<reference evidence="3 4" key="1">
    <citation type="submission" date="2018-09" db="EMBL/GenBank/DDBJ databases">
        <title>Discovery and Ecogenomic Context for Candidatus Cryosericales, a Global Caldiserica Order Active in Thawing Permafrost.</title>
        <authorList>
            <person name="Martinez M.A."/>
            <person name="Woodcroft B.J."/>
            <person name="Ignacio Espinoza J.C."/>
            <person name="Zayed A."/>
            <person name="Singleton C.M."/>
            <person name="Boyd J."/>
            <person name="Li Y.-F."/>
            <person name="Purvine S."/>
            <person name="Maughan H."/>
            <person name="Hodgkins S.B."/>
            <person name="Anderson D."/>
            <person name="Sederholm M."/>
            <person name="Temperton B."/>
            <person name="Saleska S.R."/>
            <person name="Tyson G.W."/>
            <person name="Rich V.I."/>
        </authorList>
    </citation>
    <scope>NUCLEOTIDE SEQUENCE [LARGE SCALE GENOMIC DNA]</scope>
    <source>
        <strain evidence="3 4">SMC7</strain>
    </source>
</reference>